<dbReference type="GO" id="GO:0007165">
    <property type="term" value="P:signal transduction"/>
    <property type="evidence" value="ECO:0007669"/>
    <property type="project" value="TreeGrafter"/>
</dbReference>
<comment type="similarity">
    <text evidence="1 5">Belongs to the peptidase S41A family.</text>
</comment>
<evidence type="ECO:0000256" key="2">
    <source>
        <dbReference type="ARBA" id="ARBA00022670"/>
    </source>
</evidence>
<keyword evidence="4 5" id="KW-0720">Serine protease</keyword>
<keyword evidence="7" id="KW-0732">Signal</keyword>
<dbReference type="FunFam" id="3.90.226.10:FF:000029">
    <property type="entry name" value="Peptidase, S41 family"/>
    <property type="match status" value="1"/>
</dbReference>
<dbReference type="Pfam" id="PF03572">
    <property type="entry name" value="Peptidase_S41"/>
    <property type="match status" value="1"/>
</dbReference>
<name>A0AAU6PIG6_9GAMM</name>
<dbReference type="PROSITE" id="PS50106">
    <property type="entry name" value="PDZ"/>
    <property type="match status" value="1"/>
</dbReference>
<dbReference type="GO" id="GO:0004175">
    <property type="term" value="F:endopeptidase activity"/>
    <property type="evidence" value="ECO:0007669"/>
    <property type="project" value="TreeGrafter"/>
</dbReference>
<evidence type="ECO:0000259" key="8">
    <source>
        <dbReference type="PROSITE" id="PS50106"/>
    </source>
</evidence>
<dbReference type="InterPro" id="IPR036034">
    <property type="entry name" value="PDZ_sf"/>
</dbReference>
<dbReference type="InterPro" id="IPR005151">
    <property type="entry name" value="Tail-specific_protease"/>
</dbReference>
<dbReference type="Pfam" id="PF17820">
    <property type="entry name" value="PDZ_6"/>
    <property type="match status" value="1"/>
</dbReference>
<keyword evidence="3 5" id="KW-0378">Hydrolase</keyword>
<dbReference type="Pfam" id="PF22694">
    <property type="entry name" value="CtpB_N-like"/>
    <property type="match status" value="1"/>
</dbReference>
<dbReference type="Gene3D" id="3.90.226.10">
    <property type="entry name" value="2-enoyl-CoA Hydratase, Chain A, domain 1"/>
    <property type="match status" value="1"/>
</dbReference>
<keyword evidence="2 5" id="KW-0645">Protease</keyword>
<protein>
    <recommendedName>
        <fullName evidence="8">PDZ domain-containing protein</fullName>
    </recommendedName>
</protein>
<evidence type="ECO:0000256" key="7">
    <source>
        <dbReference type="SAM" id="SignalP"/>
    </source>
</evidence>
<dbReference type="InterPro" id="IPR001478">
    <property type="entry name" value="PDZ"/>
</dbReference>
<feature type="chain" id="PRO_5043750128" description="PDZ domain-containing protein" evidence="7">
    <location>
        <begin position="29"/>
        <end position="453"/>
    </location>
</feature>
<dbReference type="AlphaFoldDB" id="A0AAU6PIG6"/>
<gene>
    <name evidence="9" type="ORF">Ctma_1562</name>
</gene>
<proteinExistence type="inferred from homology"/>
<dbReference type="InterPro" id="IPR055210">
    <property type="entry name" value="CtpA/B_N"/>
</dbReference>
<dbReference type="EMBL" id="CP138327">
    <property type="protein sequence ID" value="WXU00829.1"/>
    <property type="molecule type" value="Genomic_DNA"/>
</dbReference>
<evidence type="ECO:0000256" key="3">
    <source>
        <dbReference type="ARBA" id="ARBA00022801"/>
    </source>
</evidence>
<dbReference type="PANTHER" id="PTHR32060:SF30">
    <property type="entry name" value="CARBOXY-TERMINAL PROCESSING PROTEASE CTPA"/>
    <property type="match status" value="1"/>
</dbReference>
<dbReference type="GO" id="GO:0030288">
    <property type="term" value="C:outer membrane-bounded periplasmic space"/>
    <property type="evidence" value="ECO:0007669"/>
    <property type="project" value="TreeGrafter"/>
</dbReference>
<sequence>MIFLNKFKNPVLLTLFTAFFALSMPISAELNPEKKALSAEEKKNLSVSFKDLEAFTVIYSKIKGLYVEDTENKELFTNAIKGMVNGLDPHSVYLEPKEQKTLLESASGKFGGLGIVISKKDDVIQVISPIDDTPAYRAGIQAGDKIIKINDKLVRGMTLEDGVNLMRGKPGTDIKITILRKDKKPFVVKIIREIITIVSVKGYLLEEGVGYVRVSSFQRPTFDLLEKTIERLKEENDGYLNSLILDLRNNPGGLLDGAVDISNLFLDNKGTIVYTEGRVPGSNTKFTSDAGDILSDSPMVVLINKGSASASEIVAGALQDHKRAIIMGDTSFGKGSVQTILELQGGYGLKITTAKYYTPNGRSIQAKGIVPDIKLKNIELGKEKDESIINTQESDLDGHLEVEDSSEPSSKEISSVQETKKIEKIKKAIARLDKDYFVLEARNLLKALTVLRR</sequence>
<dbReference type="InterPro" id="IPR029045">
    <property type="entry name" value="ClpP/crotonase-like_dom_sf"/>
</dbReference>
<dbReference type="SUPFAM" id="SSF50156">
    <property type="entry name" value="PDZ domain-like"/>
    <property type="match status" value="1"/>
</dbReference>
<dbReference type="SMART" id="SM00228">
    <property type="entry name" value="PDZ"/>
    <property type="match status" value="1"/>
</dbReference>
<dbReference type="GO" id="GO:0006508">
    <property type="term" value="P:proteolysis"/>
    <property type="evidence" value="ECO:0007669"/>
    <property type="project" value="UniProtKB-KW"/>
</dbReference>
<dbReference type="SUPFAM" id="SSF52096">
    <property type="entry name" value="ClpP/crotonase"/>
    <property type="match status" value="1"/>
</dbReference>
<evidence type="ECO:0000256" key="1">
    <source>
        <dbReference type="ARBA" id="ARBA00009179"/>
    </source>
</evidence>
<reference evidence="9" key="1">
    <citation type="submission" date="2023-10" db="EMBL/GenBank/DDBJ databases">
        <title>The first scallop-associated chemosynthetic bacterial symbiont.</title>
        <authorList>
            <person name="Lin Y.-T."/>
            <person name="Sun J."/>
            <person name="Ip J.C.-H."/>
            <person name="He X."/>
            <person name="Gao Z.-M."/>
            <person name="Perez M."/>
            <person name="Xu T."/>
            <person name="Qian P.-Y."/>
            <person name="Qiu J.-W."/>
        </authorList>
    </citation>
    <scope>NUCLEOTIDE SEQUENCE</scope>
    <source>
        <strain evidence="9">Gill1</strain>
    </source>
</reference>
<evidence type="ECO:0000256" key="4">
    <source>
        <dbReference type="ARBA" id="ARBA00022825"/>
    </source>
</evidence>
<dbReference type="FunFam" id="2.30.42.10:FF:000063">
    <property type="entry name" value="Peptidase, S41 family"/>
    <property type="match status" value="1"/>
</dbReference>
<evidence type="ECO:0000313" key="9">
    <source>
        <dbReference type="EMBL" id="WXU00829.1"/>
    </source>
</evidence>
<dbReference type="CDD" id="cd07560">
    <property type="entry name" value="Peptidase_S41_CPP"/>
    <property type="match status" value="1"/>
</dbReference>
<feature type="domain" description="PDZ" evidence="8">
    <location>
        <begin position="99"/>
        <end position="167"/>
    </location>
</feature>
<dbReference type="NCBIfam" id="TIGR00225">
    <property type="entry name" value="prc"/>
    <property type="match status" value="1"/>
</dbReference>
<evidence type="ECO:0000256" key="5">
    <source>
        <dbReference type="RuleBase" id="RU004404"/>
    </source>
</evidence>
<dbReference type="InterPro" id="IPR041489">
    <property type="entry name" value="PDZ_6"/>
</dbReference>
<dbReference type="Gene3D" id="2.30.42.10">
    <property type="match status" value="1"/>
</dbReference>
<dbReference type="InterPro" id="IPR004447">
    <property type="entry name" value="Peptidase_S41A"/>
</dbReference>
<dbReference type="SMART" id="SM00245">
    <property type="entry name" value="TSPc"/>
    <property type="match status" value="1"/>
</dbReference>
<dbReference type="GO" id="GO:0008236">
    <property type="term" value="F:serine-type peptidase activity"/>
    <property type="evidence" value="ECO:0007669"/>
    <property type="project" value="UniProtKB-KW"/>
</dbReference>
<dbReference type="PANTHER" id="PTHR32060">
    <property type="entry name" value="TAIL-SPECIFIC PROTEASE"/>
    <property type="match status" value="1"/>
</dbReference>
<accession>A0AAU6PIG6</accession>
<evidence type="ECO:0000256" key="6">
    <source>
        <dbReference type="SAM" id="MobiDB-lite"/>
    </source>
</evidence>
<dbReference type="Gene3D" id="3.30.750.44">
    <property type="match status" value="1"/>
</dbReference>
<feature type="signal peptide" evidence="7">
    <location>
        <begin position="1"/>
        <end position="28"/>
    </location>
</feature>
<dbReference type="CDD" id="cd06782">
    <property type="entry name" value="cpPDZ_CPP-like"/>
    <property type="match status" value="1"/>
</dbReference>
<organism evidence="9">
    <name type="scientific">Catillopecten margaritatus gill symbiont</name>
    <dbReference type="NCBI Taxonomy" id="3083288"/>
    <lineage>
        <taxon>Bacteria</taxon>
        <taxon>Pseudomonadati</taxon>
        <taxon>Pseudomonadota</taxon>
        <taxon>Gammaproteobacteria</taxon>
        <taxon>sulfur-oxidizing symbionts</taxon>
    </lineage>
</organism>
<feature type="region of interest" description="Disordered" evidence="6">
    <location>
        <begin position="391"/>
        <end position="417"/>
    </location>
</feature>